<dbReference type="PANTHER" id="PTHR10039">
    <property type="entry name" value="AMELOGENIN"/>
    <property type="match status" value="1"/>
</dbReference>
<dbReference type="AlphaFoldDB" id="A0A8K0SUY1"/>
<dbReference type="Gene3D" id="1.25.40.20">
    <property type="entry name" value="Ankyrin repeat-containing domain"/>
    <property type="match status" value="1"/>
</dbReference>
<dbReference type="InterPro" id="IPR027417">
    <property type="entry name" value="P-loop_NTPase"/>
</dbReference>
<evidence type="ECO:0000256" key="1">
    <source>
        <dbReference type="ARBA" id="ARBA00022737"/>
    </source>
</evidence>
<feature type="domain" description="Nephrocystin 3-like N-terminal" evidence="2">
    <location>
        <begin position="374"/>
        <end position="531"/>
    </location>
</feature>
<dbReference type="PANTHER" id="PTHR10039:SF5">
    <property type="entry name" value="NACHT DOMAIN-CONTAINING PROTEIN"/>
    <property type="match status" value="1"/>
</dbReference>
<name>A0A8K0SUY1_9HYPO</name>
<reference evidence="3" key="1">
    <citation type="journal article" date="2021" name="Nat. Commun.">
        <title>Genetic determinants of endophytism in the Arabidopsis root mycobiome.</title>
        <authorList>
            <person name="Mesny F."/>
            <person name="Miyauchi S."/>
            <person name="Thiergart T."/>
            <person name="Pickel B."/>
            <person name="Atanasova L."/>
            <person name="Karlsson M."/>
            <person name="Huettel B."/>
            <person name="Barry K.W."/>
            <person name="Haridas S."/>
            <person name="Chen C."/>
            <person name="Bauer D."/>
            <person name="Andreopoulos W."/>
            <person name="Pangilinan J."/>
            <person name="LaButti K."/>
            <person name="Riley R."/>
            <person name="Lipzen A."/>
            <person name="Clum A."/>
            <person name="Drula E."/>
            <person name="Henrissat B."/>
            <person name="Kohler A."/>
            <person name="Grigoriev I.V."/>
            <person name="Martin F.M."/>
            <person name="Hacquard S."/>
        </authorList>
    </citation>
    <scope>NUCLEOTIDE SEQUENCE</scope>
    <source>
        <strain evidence="3">MPI-CAGE-CH-0235</strain>
    </source>
</reference>
<dbReference type="InterPro" id="IPR002110">
    <property type="entry name" value="Ankyrin_rpt"/>
</dbReference>
<proteinExistence type="predicted"/>
<dbReference type="OrthoDB" id="194358at2759"/>
<evidence type="ECO:0000313" key="3">
    <source>
        <dbReference type="EMBL" id="KAH7325658.1"/>
    </source>
</evidence>
<evidence type="ECO:0000259" key="2">
    <source>
        <dbReference type="Pfam" id="PF24883"/>
    </source>
</evidence>
<dbReference type="InterPro" id="IPR056884">
    <property type="entry name" value="NPHP3-like_N"/>
</dbReference>
<comment type="caution">
    <text evidence="3">The sequence shown here is derived from an EMBL/GenBank/DDBJ whole genome shotgun (WGS) entry which is preliminary data.</text>
</comment>
<protein>
    <recommendedName>
        <fullName evidence="2">Nephrocystin 3-like N-terminal domain-containing protein</fullName>
    </recommendedName>
</protein>
<keyword evidence="4" id="KW-1185">Reference proteome</keyword>
<dbReference type="Pfam" id="PF13637">
    <property type="entry name" value="Ank_4"/>
    <property type="match status" value="1"/>
</dbReference>
<dbReference type="SUPFAM" id="SSF52540">
    <property type="entry name" value="P-loop containing nucleoside triphosphate hydrolases"/>
    <property type="match status" value="1"/>
</dbReference>
<dbReference type="Gene3D" id="3.40.50.300">
    <property type="entry name" value="P-loop containing nucleotide triphosphate hydrolases"/>
    <property type="match status" value="1"/>
</dbReference>
<sequence>MNADPAPKKNHERVTGIRQVFPDPNDHEATNSKEIDIVAVHGLSAESSTTWEAWEIDGDPTSRRVVWLSDPSMLPKAMPKARIFTYDWNANYDTNASSDLFIGHANALLETLHAYRDGVSRHKTPIIFIASCFGGLLLAVNRAVERFHSTEKNFKMILRYTIGIIFLGTPFRGSWETGSKVVAMRIEAAQDSSSTEVVSYSKELTTCLKQSTRDKPSPLDEMVIRFNEILGWKDFRIPMVCFYETQHTRNSALLSRVPEGYNRGQVDEHGYGHAVERDSATLAGQVSISLDLRHAMMHKFYSPESRAFMTITSKLREFVAKANETLGYNDVLLATDLGICSSSSLTQTSKLAAAFDGMDRRFKELEQAFVTGTTWIRKTEQFTAWRSQTSSEAEIPLLVLEGKAGCGKSVLMQKIVADARSPHDLRKNGLCLAYFFHAANGTPLQNSPEGLYRSMLTQLLGQIIAESVPTQSQPLLSWRDKVLSVLPYAGEQDVTIFIDALDECMNQEEILDFLDILARTKVKLRICLSVRDRKLYGYNLAVTHTLQVEEHNGEDIASYVEKKLGLRSRPYLRQRLVRKVLERASHIFLWVNLVVRRINEIADLGWTDEKLEAEVDAQGSELHPLYKTFFQNINLPEKDASERMEALTLLRLVQVAIRPLTIAEVRSALEHDKKLENMPKEYASLSEDEYEKRVQYLCRGLLELEKVCIPTYKRPLMIGEKATDEDYRKETNVQLTHYSVREFLDTSDHSEELAHLHAAEICMQVIDSKASSATFWSYAMQFWTAHARKGNAAVGANFKPIKFVASCGYGTRRLIKEYRTCIDKRRLHNWQGNRRDITHTRMLRNKEESLLPILAFEGCTKLISIHAERCRQPEKCWKNAETLEAAFFLAAQRGWEDSVKQVLEVAQGNSVTIDIDKPFIRNQSPLVTACMAGRRQLISTLLEIGCKPLSSPFQIILRAGHLETIKMFLEHAKRNGTVDDLLAAKDLDGNTAFHFAAKEGNWSMFQTLARSATTEAKLKGLLNILSSSATTAYQDAVLHKESLGPCQEGNDYSHIIAEIEDIMDLE</sequence>
<dbReference type="SUPFAM" id="SSF48403">
    <property type="entry name" value="Ankyrin repeat"/>
    <property type="match status" value="1"/>
</dbReference>
<dbReference type="InterPro" id="IPR036770">
    <property type="entry name" value="Ankyrin_rpt-contain_sf"/>
</dbReference>
<dbReference type="Pfam" id="PF24883">
    <property type="entry name" value="NPHP3_N"/>
    <property type="match status" value="1"/>
</dbReference>
<dbReference type="Proteomes" id="UP000813444">
    <property type="component" value="Unassembled WGS sequence"/>
</dbReference>
<keyword evidence="1" id="KW-0677">Repeat</keyword>
<organism evidence="3 4">
    <name type="scientific">Stachybotrys elegans</name>
    <dbReference type="NCBI Taxonomy" id="80388"/>
    <lineage>
        <taxon>Eukaryota</taxon>
        <taxon>Fungi</taxon>
        <taxon>Dikarya</taxon>
        <taxon>Ascomycota</taxon>
        <taxon>Pezizomycotina</taxon>
        <taxon>Sordariomycetes</taxon>
        <taxon>Hypocreomycetidae</taxon>
        <taxon>Hypocreales</taxon>
        <taxon>Stachybotryaceae</taxon>
        <taxon>Stachybotrys</taxon>
    </lineage>
</organism>
<dbReference type="EMBL" id="JAGPNK010000002">
    <property type="protein sequence ID" value="KAH7325658.1"/>
    <property type="molecule type" value="Genomic_DNA"/>
</dbReference>
<evidence type="ECO:0000313" key="4">
    <source>
        <dbReference type="Proteomes" id="UP000813444"/>
    </source>
</evidence>
<accession>A0A8K0SUY1</accession>
<gene>
    <name evidence="3" type="ORF">B0I35DRAFT_474406</name>
</gene>